<feature type="signal peptide" evidence="2">
    <location>
        <begin position="1"/>
        <end position="25"/>
    </location>
</feature>
<sequence>MPQPLLRTSLLCLLLLAAACSSAVAGPTGAVSEAPSAASPGSVVQTPASPSAPVEDVSQAPAETPTEDPSAPLEETPLAETPAPETETPFTVAPAPSPSVCAPLSGLATLQGNLSTWLLGTSISPALSGGFKEPGGTELTAFEGAFRVLLTQGPTAQVVQDLGKLGFGVATFRNHDGAAWLVVREQGLLTRGGGTFILNLSPARDLWLEAPHADSDEGTLRQTSTQLVTLGARALLLTGSNRCAVTTASPCSGTTSVCGTQGLRISDAAHYGNTFFTAAHRALRDTYPAAVAVSVHGMDSSEGPEAAVVSDGTSVQRPGSLSVRFRDALNTHLVGTKRAFSCNAPEDAGKHRTLCGTSNVQGRIDNGAADACYAEATAASDRFLHLEQSVTLRGTGASSKAVIQALADTVPCSLTGSGLGCQAVATADPCP</sequence>
<reference evidence="4" key="1">
    <citation type="submission" date="2018-09" db="EMBL/GenBank/DDBJ databases">
        <authorList>
            <person name="Livingstone P.G."/>
            <person name="Whitworth D.E."/>
        </authorList>
    </citation>
    <scope>NUCLEOTIDE SEQUENCE [LARGE SCALE GENOMIC DNA]</scope>
    <source>
        <strain evidence="4">CA054A</strain>
    </source>
</reference>
<name>A0A3A8IYG5_9BACT</name>
<accession>A0A3A8IYG5</accession>
<gene>
    <name evidence="3" type="ORF">D7V88_15460</name>
</gene>
<dbReference type="AlphaFoldDB" id="A0A3A8IYG5"/>
<keyword evidence="4" id="KW-1185">Reference proteome</keyword>
<keyword evidence="2" id="KW-0732">Signal</keyword>
<evidence type="ECO:0000313" key="3">
    <source>
        <dbReference type="EMBL" id="RKG87738.1"/>
    </source>
</evidence>
<dbReference type="OrthoDB" id="5508967at2"/>
<dbReference type="Proteomes" id="UP000268094">
    <property type="component" value="Unassembled WGS sequence"/>
</dbReference>
<protein>
    <submittedName>
        <fullName evidence="3">Uncharacterized protein</fullName>
    </submittedName>
</protein>
<dbReference type="RefSeq" id="WP_120541407.1">
    <property type="nucleotide sequence ID" value="NZ_RAVZ01000092.1"/>
</dbReference>
<feature type="chain" id="PRO_5017201385" evidence="2">
    <location>
        <begin position="26"/>
        <end position="431"/>
    </location>
</feature>
<feature type="compositionally biased region" description="Low complexity" evidence="1">
    <location>
        <begin position="71"/>
        <end position="95"/>
    </location>
</feature>
<evidence type="ECO:0000256" key="2">
    <source>
        <dbReference type="SAM" id="SignalP"/>
    </source>
</evidence>
<comment type="caution">
    <text evidence="3">The sequence shown here is derived from an EMBL/GenBank/DDBJ whole genome shotgun (WGS) entry which is preliminary data.</text>
</comment>
<evidence type="ECO:0000313" key="4">
    <source>
        <dbReference type="Proteomes" id="UP000268094"/>
    </source>
</evidence>
<proteinExistence type="predicted"/>
<evidence type="ECO:0000256" key="1">
    <source>
        <dbReference type="SAM" id="MobiDB-lite"/>
    </source>
</evidence>
<dbReference type="EMBL" id="RAVZ01000092">
    <property type="protein sequence ID" value="RKG87738.1"/>
    <property type="molecule type" value="Genomic_DNA"/>
</dbReference>
<dbReference type="PROSITE" id="PS51257">
    <property type="entry name" value="PROKAR_LIPOPROTEIN"/>
    <property type="match status" value="1"/>
</dbReference>
<organism evidence="3 4">
    <name type="scientific">Corallococcus terminator</name>
    <dbReference type="NCBI Taxonomy" id="2316733"/>
    <lineage>
        <taxon>Bacteria</taxon>
        <taxon>Pseudomonadati</taxon>
        <taxon>Myxococcota</taxon>
        <taxon>Myxococcia</taxon>
        <taxon>Myxococcales</taxon>
        <taxon>Cystobacterineae</taxon>
        <taxon>Myxococcaceae</taxon>
        <taxon>Corallococcus</taxon>
    </lineage>
</organism>
<feature type="region of interest" description="Disordered" evidence="1">
    <location>
        <begin position="27"/>
        <end position="95"/>
    </location>
</feature>